<dbReference type="PANTHER" id="PTHR33384">
    <property type="entry name" value="EXPRESSED PROTEIN"/>
    <property type="match status" value="1"/>
</dbReference>
<organism evidence="2 3">
    <name type="scientific">Cephalotus follicularis</name>
    <name type="common">Albany pitcher plant</name>
    <dbReference type="NCBI Taxonomy" id="3775"/>
    <lineage>
        <taxon>Eukaryota</taxon>
        <taxon>Viridiplantae</taxon>
        <taxon>Streptophyta</taxon>
        <taxon>Embryophyta</taxon>
        <taxon>Tracheophyta</taxon>
        <taxon>Spermatophyta</taxon>
        <taxon>Magnoliopsida</taxon>
        <taxon>eudicotyledons</taxon>
        <taxon>Gunneridae</taxon>
        <taxon>Pentapetalae</taxon>
        <taxon>rosids</taxon>
        <taxon>fabids</taxon>
        <taxon>Oxalidales</taxon>
        <taxon>Cephalotaceae</taxon>
        <taxon>Cephalotus</taxon>
    </lineage>
</organism>
<evidence type="ECO:0000256" key="1">
    <source>
        <dbReference type="SAM" id="MobiDB-lite"/>
    </source>
</evidence>
<dbReference type="OrthoDB" id="646413at2759"/>
<protein>
    <submittedName>
        <fullName evidence="2">Uncharacterized protein</fullName>
    </submittedName>
</protein>
<comment type="caution">
    <text evidence="2">The sequence shown here is derived from an EMBL/GenBank/DDBJ whole genome shotgun (WGS) entry which is preliminary data.</text>
</comment>
<evidence type="ECO:0000313" key="3">
    <source>
        <dbReference type="Proteomes" id="UP000187406"/>
    </source>
</evidence>
<dbReference type="PANTHER" id="PTHR33384:SF17">
    <property type="entry name" value="VQ DOMAIN-CONTAINING PROTEIN"/>
    <property type="match status" value="1"/>
</dbReference>
<evidence type="ECO:0000313" key="2">
    <source>
        <dbReference type="EMBL" id="GAV74728.1"/>
    </source>
</evidence>
<feature type="region of interest" description="Disordered" evidence="1">
    <location>
        <begin position="1"/>
        <end position="39"/>
    </location>
</feature>
<dbReference type="InParanoid" id="A0A1Q3C3U7"/>
<dbReference type="EMBL" id="BDDD01001263">
    <property type="protein sequence ID" value="GAV74728.1"/>
    <property type="molecule type" value="Genomic_DNA"/>
</dbReference>
<dbReference type="Proteomes" id="UP000187406">
    <property type="component" value="Unassembled WGS sequence"/>
</dbReference>
<proteinExistence type="predicted"/>
<keyword evidence="3" id="KW-1185">Reference proteome</keyword>
<gene>
    <name evidence="2" type="ORF">CFOL_v3_18208</name>
</gene>
<dbReference type="AlphaFoldDB" id="A0A1Q3C3U7"/>
<sequence length="133" mass="14470">MHHLPIKTNLVDSGPDSTKLGLGENEQPHCPKPRRPGPAIPEFLKPLKCSKHSHLSGDGRGGILNMIDEKIIDGKESYICSGCTTSCYSGSPPGRTGNPLVHDVQFIHQMELLSPFTRTKLSDKFGFTSASPF</sequence>
<name>A0A1Q3C3U7_CEPFO</name>
<accession>A0A1Q3C3U7</accession>
<reference evidence="3" key="1">
    <citation type="submission" date="2016-04" db="EMBL/GenBank/DDBJ databases">
        <title>Cephalotus genome sequencing.</title>
        <authorList>
            <person name="Fukushima K."/>
            <person name="Hasebe M."/>
            <person name="Fang X."/>
        </authorList>
    </citation>
    <scope>NUCLEOTIDE SEQUENCE [LARGE SCALE GENOMIC DNA]</scope>
    <source>
        <strain evidence="3">cv. St1</strain>
    </source>
</reference>